<dbReference type="AlphaFoldDB" id="A0A8J5R166"/>
<evidence type="ECO:0000313" key="3">
    <source>
        <dbReference type="Proteomes" id="UP000729913"/>
    </source>
</evidence>
<dbReference type="OrthoDB" id="428159at2759"/>
<reference evidence="2" key="1">
    <citation type="submission" date="2020-03" db="EMBL/GenBank/DDBJ databases">
        <authorList>
            <person name="Chebbi M.A."/>
            <person name="Drezen J.M."/>
        </authorList>
    </citation>
    <scope>NUCLEOTIDE SEQUENCE</scope>
    <source>
        <tissue evidence="2">Whole body</tissue>
    </source>
</reference>
<feature type="region of interest" description="Disordered" evidence="1">
    <location>
        <begin position="411"/>
        <end position="483"/>
    </location>
</feature>
<name>A0A8J5R166_9HYME</name>
<keyword evidence="3" id="KW-1185">Reference proteome</keyword>
<dbReference type="PANTHER" id="PTHR31649">
    <property type="entry name" value="AGAP009604-PA"/>
    <property type="match status" value="1"/>
</dbReference>
<evidence type="ECO:0008006" key="4">
    <source>
        <dbReference type="Google" id="ProtNLM"/>
    </source>
</evidence>
<dbReference type="PANTHER" id="PTHR31649:SF11">
    <property type="entry name" value="PROTEIN UNZIPPED"/>
    <property type="match status" value="1"/>
</dbReference>
<evidence type="ECO:0000313" key="2">
    <source>
        <dbReference type="EMBL" id="KAG8034544.1"/>
    </source>
</evidence>
<feature type="compositionally biased region" description="Low complexity" evidence="1">
    <location>
        <begin position="411"/>
        <end position="442"/>
    </location>
</feature>
<reference evidence="2" key="2">
    <citation type="submission" date="2021-04" db="EMBL/GenBank/DDBJ databases">
        <title>Genome-wide patterns of bracovirus chromosomal integration into multiple host tissues during parasitism.</title>
        <authorList>
            <person name="Chebbi M.A.C."/>
        </authorList>
    </citation>
    <scope>NUCLEOTIDE SEQUENCE</scope>
    <source>
        <tissue evidence="2">Whole body</tissue>
    </source>
</reference>
<sequence length="517" mass="57935">MEYFVPNYIILLFIIFNNKELVKMMSSTCNRSVVLLLILSVVTFSNGDNSVHIYSKLQQYVTSSTLNWLPVNHYDPSKEIVIGGFQRVPNVETNGQDPMTKERAMFVCRVYHGGIWVAGSQIQGQNRCTVTLLGNFHSYERYELLENVENSARLSWIPWDKFHKIPTGAVAADTMFVARHVVSAEDDEEEEEAKNDSVSPSYTHYIGTLDHKDKLGTITYVKANGETGSKSKGEVLVETEPLYYDLRSVKLNLRRKHVIKNEPKILGEATIINSRDEPAKLAEAFGYTYKYSSYWGQGHAMIKALNTSIMLVNGSRLPSIAWGMEEKSERSDLYTVEINLEPGTAVNVTLKANYMDMEVPYTGELNSHYEDGQQRSRDIVGMRREETMRDITPVFSPIYFISNFSIVPTTLAPPTTRGTTTTLKASTFSSSSSAITSTTKNSDTSLETTPDMSIKSEDDENAIIPPRKSDPSMQNDDGGPELLKNQEPVAVTGFSNVFKSSITLLLTSVFVSLYRIT</sequence>
<dbReference type="Pfam" id="PF11901">
    <property type="entry name" value="DM9"/>
    <property type="match status" value="1"/>
</dbReference>
<proteinExistence type="predicted"/>
<evidence type="ECO:0000256" key="1">
    <source>
        <dbReference type="SAM" id="MobiDB-lite"/>
    </source>
</evidence>
<dbReference type="InterPro" id="IPR006616">
    <property type="entry name" value="DM9_repeat"/>
</dbReference>
<protein>
    <recommendedName>
        <fullName evidence="4">Protein unzipped</fullName>
    </recommendedName>
</protein>
<comment type="caution">
    <text evidence="2">The sequence shown here is derived from an EMBL/GenBank/DDBJ whole genome shotgun (WGS) entry which is preliminary data.</text>
</comment>
<accession>A0A8J5R166</accession>
<dbReference type="Proteomes" id="UP000729913">
    <property type="component" value="Unassembled WGS sequence"/>
</dbReference>
<gene>
    <name evidence="2" type="ORF">G9C98_007620</name>
</gene>
<dbReference type="EMBL" id="JAAOIC020000067">
    <property type="protein sequence ID" value="KAG8034544.1"/>
    <property type="molecule type" value="Genomic_DNA"/>
</dbReference>
<organism evidence="2 3">
    <name type="scientific">Cotesia typhae</name>
    <dbReference type="NCBI Taxonomy" id="2053667"/>
    <lineage>
        <taxon>Eukaryota</taxon>
        <taxon>Metazoa</taxon>
        <taxon>Ecdysozoa</taxon>
        <taxon>Arthropoda</taxon>
        <taxon>Hexapoda</taxon>
        <taxon>Insecta</taxon>
        <taxon>Pterygota</taxon>
        <taxon>Neoptera</taxon>
        <taxon>Endopterygota</taxon>
        <taxon>Hymenoptera</taxon>
        <taxon>Apocrita</taxon>
        <taxon>Ichneumonoidea</taxon>
        <taxon>Braconidae</taxon>
        <taxon>Microgastrinae</taxon>
        <taxon>Cotesia</taxon>
    </lineage>
</organism>